<dbReference type="Proteomes" id="UP000510888">
    <property type="component" value="Chromosome 1"/>
</dbReference>
<dbReference type="InterPro" id="IPR002656">
    <property type="entry name" value="Acyl_transf_3_dom"/>
</dbReference>
<dbReference type="GO" id="GO:0000271">
    <property type="term" value="P:polysaccharide biosynthetic process"/>
    <property type="evidence" value="ECO:0007669"/>
    <property type="project" value="TreeGrafter"/>
</dbReference>
<feature type="domain" description="Acyltransferase 3" evidence="2">
    <location>
        <begin position="9"/>
        <end position="330"/>
    </location>
</feature>
<evidence type="ECO:0000256" key="1">
    <source>
        <dbReference type="SAM" id="Phobius"/>
    </source>
</evidence>
<keyword evidence="4" id="KW-1185">Reference proteome</keyword>
<feature type="transmembrane region" description="Helical" evidence="1">
    <location>
        <begin position="91"/>
        <end position="108"/>
    </location>
</feature>
<evidence type="ECO:0000259" key="2">
    <source>
        <dbReference type="Pfam" id="PF01757"/>
    </source>
</evidence>
<keyword evidence="1" id="KW-0812">Transmembrane</keyword>
<organism evidence="3 4">
    <name type="scientific">Paraburkholderia largidicola</name>
    <dbReference type="NCBI Taxonomy" id="3014751"/>
    <lineage>
        <taxon>Bacteria</taxon>
        <taxon>Pseudomonadati</taxon>
        <taxon>Pseudomonadota</taxon>
        <taxon>Betaproteobacteria</taxon>
        <taxon>Burkholderiales</taxon>
        <taxon>Burkholderiaceae</taxon>
        <taxon>Paraburkholderia</taxon>
    </lineage>
</organism>
<evidence type="ECO:0000313" key="3">
    <source>
        <dbReference type="EMBL" id="BCF89414.1"/>
    </source>
</evidence>
<dbReference type="GO" id="GO:0016020">
    <property type="term" value="C:membrane"/>
    <property type="evidence" value="ECO:0007669"/>
    <property type="project" value="TreeGrafter"/>
</dbReference>
<evidence type="ECO:0000313" key="4">
    <source>
        <dbReference type="Proteomes" id="UP000510888"/>
    </source>
</evidence>
<reference evidence="3 4" key="1">
    <citation type="journal article" date="2020" name="Genes (Basel)">
        <title>Genomic Comparison of Insect Gut Symbionts from Divergent Burkholderia Subclades.</title>
        <authorList>
            <person name="Takeshita K."/>
            <person name="Kikuchi Y."/>
        </authorList>
    </citation>
    <scope>NUCLEOTIDE SEQUENCE [LARGE SCALE GENOMIC DNA]</scope>
    <source>
        <strain evidence="3 4">PGU16</strain>
    </source>
</reference>
<feature type="transmembrane region" description="Helical" evidence="1">
    <location>
        <begin position="274"/>
        <end position="291"/>
    </location>
</feature>
<feature type="transmembrane region" description="Helical" evidence="1">
    <location>
        <begin position="311"/>
        <end position="333"/>
    </location>
</feature>
<feature type="transmembrane region" description="Helical" evidence="1">
    <location>
        <begin position="178"/>
        <end position="208"/>
    </location>
</feature>
<feature type="transmembrane region" description="Helical" evidence="1">
    <location>
        <begin position="220"/>
        <end position="239"/>
    </location>
</feature>
<feature type="transmembrane region" description="Helical" evidence="1">
    <location>
        <begin position="12"/>
        <end position="29"/>
    </location>
</feature>
<feature type="transmembrane region" description="Helical" evidence="1">
    <location>
        <begin position="120"/>
        <end position="138"/>
    </location>
</feature>
<feature type="transmembrane region" description="Helical" evidence="1">
    <location>
        <begin position="150"/>
        <end position="172"/>
    </location>
</feature>
<dbReference type="InterPro" id="IPR050879">
    <property type="entry name" value="Acyltransferase_3"/>
</dbReference>
<dbReference type="Pfam" id="PF01757">
    <property type="entry name" value="Acyl_transf_3"/>
    <property type="match status" value="1"/>
</dbReference>
<dbReference type="KEGG" id="plad:PPGU16_24810"/>
<gene>
    <name evidence="3" type="ORF">PPGU16_24810</name>
</gene>
<name>A0A7I8BL67_9BURK</name>
<accession>A0A7I8BL67</accession>
<keyword evidence="1" id="KW-0472">Membrane</keyword>
<feature type="transmembrane region" description="Helical" evidence="1">
    <location>
        <begin position="49"/>
        <end position="70"/>
    </location>
</feature>
<dbReference type="PANTHER" id="PTHR23028">
    <property type="entry name" value="ACETYLTRANSFERASE"/>
    <property type="match status" value="1"/>
</dbReference>
<feature type="transmembrane region" description="Helical" evidence="1">
    <location>
        <begin position="245"/>
        <end position="267"/>
    </location>
</feature>
<keyword evidence="1" id="KW-1133">Transmembrane helix</keyword>
<dbReference type="GO" id="GO:0016747">
    <property type="term" value="F:acyltransferase activity, transferring groups other than amino-acyl groups"/>
    <property type="evidence" value="ECO:0007669"/>
    <property type="project" value="InterPro"/>
</dbReference>
<dbReference type="AlphaFoldDB" id="A0A7I8BL67"/>
<dbReference type="PANTHER" id="PTHR23028:SF53">
    <property type="entry name" value="ACYL_TRANSF_3 DOMAIN-CONTAINING PROTEIN"/>
    <property type="match status" value="1"/>
</dbReference>
<protein>
    <recommendedName>
        <fullName evidence="2">Acyltransferase 3 domain-containing protein</fullName>
    </recommendedName>
</protein>
<proteinExistence type="predicted"/>
<dbReference type="EMBL" id="AP023174">
    <property type="protein sequence ID" value="BCF89414.1"/>
    <property type="molecule type" value="Genomic_DNA"/>
</dbReference>
<sequence length="356" mass="40382">MESASARFHAIDGLRGFLALGVVFHHVVINYQFYRTGNWALTPSKMNIFLGRGSVAFFFMITAFLFWSRVINRRGQIDAYAFYVSRLRRMLPMYLVSATLMIVTALAFTHFRLQVPLLDLVKQVLSWLLFTIPGIPSINNFDQTTLINTVYWTLVYEWKFYLILPLAAVFAVGLRRLYLAVFVTVCILLFSTTQFEWFFLGGCVAAVASRVEIVRRLATTRIGSVVALAAIAAAIAWAPLVYEPWGAVLLFLPFMIFASGNTMGGVLTWRSTRTLGLLSYSIYLIHNWVLYLGSRLYKHFSDLGALSVSQYWLFGCAVVLITVALSAATYRFVEYPWLRSSRPVVPRSATREAKFD</sequence>